<evidence type="ECO:0000256" key="1">
    <source>
        <dbReference type="ARBA" id="ARBA00022561"/>
    </source>
</evidence>
<evidence type="ECO:0000256" key="2">
    <source>
        <dbReference type="ARBA" id="ARBA00023200"/>
    </source>
</evidence>
<dbReference type="EMBL" id="MK804893">
    <property type="protein sequence ID" value="QDB74013.1"/>
    <property type="molecule type" value="Genomic_DNA"/>
</dbReference>
<keyword evidence="4" id="KW-1185">Reference proteome</keyword>
<dbReference type="InterPro" id="IPR005564">
    <property type="entry name" value="Major_capsid_GpE"/>
</dbReference>
<evidence type="ECO:0000313" key="3">
    <source>
        <dbReference type="EMBL" id="QDB74013.1"/>
    </source>
</evidence>
<keyword evidence="1" id="KW-0946">Virion</keyword>
<dbReference type="Proteomes" id="UP000316128">
    <property type="component" value="Segment"/>
</dbReference>
<sequence length="329" mass="36930">MSVVNTGFTFLDFSHLLEVAPRQNTLVTNMELFVPEYHQSDICEVKKVSWNRGAIPGRLRGGERNFIQSEDAVAKQFKIPFYPLDGAIQAGDVQNFVSYADPNAPKTVEDVVMRRTSMIQKTHQEQREKLMVQAIMGTGGDASTGTYNYFTVWGQTQTTVPVAFASTTIDPLTTIEEQGRSVIIDKAGNGADGYSIVVLCSRTWFQKLIDNPFVKQAYDRYASTQEPLRERLGGDLNNRYFVHKGYTFMEDISGYIPTGEAYMFPRGIEGMFTMHFAPADHVAFANTTAREAYLFLNEVKNGRSQMLETESSVLCVNSRPELVIKMTSV</sequence>
<proteinExistence type="predicted"/>
<name>A0A4Y5TX75_9CAUD</name>
<keyword evidence="2" id="KW-1035">Host cytoplasm</keyword>
<dbReference type="GO" id="GO:0019028">
    <property type="term" value="C:viral capsid"/>
    <property type="evidence" value="ECO:0007669"/>
    <property type="project" value="UniProtKB-KW"/>
</dbReference>
<evidence type="ECO:0000313" key="4">
    <source>
        <dbReference type="Proteomes" id="UP000316128"/>
    </source>
</evidence>
<protein>
    <submittedName>
        <fullName evidence="3">Putative major capsid protein</fullName>
    </submittedName>
</protein>
<organism evidence="3 4">
    <name type="scientific">Aeromonas phage 2L372D</name>
    <dbReference type="NCBI Taxonomy" id="2588097"/>
    <lineage>
        <taxon>Viruses</taxon>
        <taxon>Duplodnaviria</taxon>
        <taxon>Heunggongvirae</taxon>
        <taxon>Uroviricota</taxon>
        <taxon>Caudoviricetes</taxon>
        <taxon>Plateaulakevirus</taxon>
        <taxon>Plateaulakevirus pv2L372D</taxon>
    </lineage>
</organism>
<keyword evidence="1" id="KW-0167">Capsid protein</keyword>
<accession>A0A4Y5TX75</accession>
<reference evidence="3 4" key="1">
    <citation type="submission" date="2019-04" db="EMBL/GenBank/DDBJ databases">
        <title>Nine Novel Phages from a Plateau Lake in Southwest China Provide Insights into Aeromonas Phage Diversity.</title>
        <authorList>
            <person name="Xiao W."/>
            <person name="Bai M."/>
            <person name="Wang Y."/>
            <person name="Cui X."/>
        </authorList>
    </citation>
    <scope>NUCLEOTIDE SEQUENCE [LARGE SCALE GENOMIC DNA]</scope>
</reference>
<dbReference type="Pfam" id="PF03864">
    <property type="entry name" value="Phage_cap_E"/>
    <property type="match status" value="1"/>
</dbReference>
<gene>
    <name evidence="3" type="ORF">2L372D_099</name>
</gene>